<accession>A0A1T4QX19</accession>
<evidence type="ECO:0000313" key="1">
    <source>
        <dbReference type="EMBL" id="SKA08205.1"/>
    </source>
</evidence>
<dbReference type="AlphaFoldDB" id="A0A1T4QX19"/>
<protein>
    <submittedName>
        <fullName evidence="1">Phage virion morphogenesis family protein</fullName>
    </submittedName>
</protein>
<gene>
    <name evidence="1" type="ORF">SAMN02745202_01986</name>
</gene>
<reference evidence="1 2" key="1">
    <citation type="submission" date="2017-02" db="EMBL/GenBank/DDBJ databases">
        <authorList>
            <person name="Peterson S.W."/>
        </authorList>
    </citation>
    <scope>NUCLEOTIDE SEQUENCE [LARGE SCALE GENOMIC DNA]</scope>
    <source>
        <strain evidence="1 2">ATCC 43324</strain>
    </source>
</reference>
<dbReference type="Proteomes" id="UP000190065">
    <property type="component" value="Unassembled WGS sequence"/>
</dbReference>
<sequence>MENDLTQVLARILKDVQVELKDEFDQNFARQAFFTEKWARRRSPLRPGRATLVDTGGLRRSIMSKITHDGVTFYSAHPAADLHNEGGEIKVTQRMKGYFWHRYYECAGGFGRKKNGEKRGDHRTQQLSSEAAFWKFMALMKVGSSIKIPRRQFLGASAEVEKAVTEIIEQNLEEYFNNEFKLNGK</sequence>
<dbReference type="STRING" id="28136.SAMN02745202_01986"/>
<dbReference type="Pfam" id="PF05069">
    <property type="entry name" value="Phage_tail_S"/>
    <property type="match status" value="1"/>
</dbReference>
<dbReference type="InterPro" id="IPR006522">
    <property type="entry name" value="Phage_virion_morphogenesis"/>
</dbReference>
<dbReference type="eggNOG" id="COG5005">
    <property type="taxonomic scope" value="Bacteria"/>
</dbReference>
<name>A0A1T4QX19_9BACT</name>
<organism evidence="1 2">
    <name type="scientific">Segatella oulorum</name>
    <dbReference type="NCBI Taxonomy" id="28136"/>
    <lineage>
        <taxon>Bacteria</taxon>
        <taxon>Pseudomonadati</taxon>
        <taxon>Bacteroidota</taxon>
        <taxon>Bacteroidia</taxon>
        <taxon>Bacteroidales</taxon>
        <taxon>Prevotellaceae</taxon>
        <taxon>Segatella</taxon>
    </lineage>
</organism>
<proteinExistence type="predicted"/>
<dbReference type="EMBL" id="FUXK01000026">
    <property type="protein sequence ID" value="SKA08205.1"/>
    <property type="molecule type" value="Genomic_DNA"/>
</dbReference>
<evidence type="ECO:0000313" key="2">
    <source>
        <dbReference type="Proteomes" id="UP000190065"/>
    </source>
</evidence>
<dbReference type="RefSeq" id="WP_025070602.1">
    <property type="nucleotide sequence ID" value="NZ_FUXK01000026.1"/>
</dbReference>